<feature type="compositionally biased region" description="Polar residues" evidence="1">
    <location>
        <begin position="28"/>
        <end position="41"/>
    </location>
</feature>
<feature type="transmembrane region" description="Helical" evidence="2">
    <location>
        <begin position="60"/>
        <end position="80"/>
    </location>
</feature>
<accession>A0A8H7Q412</accession>
<dbReference type="EMBL" id="JAEPQZ010000001">
    <property type="protein sequence ID" value="KAG2186089.1"/>
    <property type="molecule type" value="Genomic_DNA"/>
</dbReference>
<protein>
    <submittedName>
        <fullName evidence="3">Uncharacterized protein</fullName>
    </submittedName>
</protein>
<evidence type="ECO:0000313" key="3">
    <source>
        <dbReference type="EMBL" id="KAG2186089.1"/>
    </source>
</evidence>
<keyword evidence="4" id="KW-1185">Reference proteome</keyword>
<name>A0A8H7Q412_MORIS</name>
<keyword evidence="2" id="KW-0472">Membrane</keyword>
<keyword evidence="2" id="KW-1133">Transmembrane helix</keyword>
<gene>
    <name evidence="3" type="ORF">INT43_002527</name>
</gene>
<dbReference type="Proteomes" id="UP000654370">
    <property type="component" value="Unassembled WGS sequence"/>
</dbReference>
<sequence>MEKSNSNQELPVGLTSPETVSDSEKEQTLTYQSQSDEPTAAATTFEQAKVDPNLPKEEGLHAWLVVFSAFICNAMTYGIGTSW</sequence>
<comment type="caution">
    <text evidence="3">The sequence shown here is derived from an EMBL/GenBank/DDBJ whole genome shotgun (WGS) entry which is preliminary data.</text>
</comment>
<reference evidence="3" key="1">
    <citation type="submission" date="2020-12" db="EMBL/GenBank/DDBJ databases">
        <title>Metabolic potential, ecology and presence of endohyphal bacteria is reflected in genomic diversity of Mucoromycotina.</title>
        <authorList>
            <person name="Muszewska A."/>
            <person name="Okrasinska A."/>
            <person name="Steczkiewicz K."/>
            <person name="Drgas O."/>
            <person name="Orlowska M."/>
            <person name="Perlinska-Lenart U."/>
            <person name="Aleksandrzak-Piekarczyk T."/>
            <person name="Szatraj K."/>
            <person name="Zielenkiewicz U."/>
            <person name="Pilsyk S."/>
            <person name="Malc E."/>
            <person name="Mieczkowski P."/>
            <person name="Kruszewska J.S."/>
            <person name="Biernat P."/>
            <person name="Pawlowska J."/>
        </authorList>
    </citation>
    <scope>NUCLEOTIDE SEQUENCE</scope>
    <source>
        <strain evidence="3">WA0000067209</strain>
    </source>
</reference>
<feature type="region of interest" description="Disordered" evidence="1">
    <location>
        <begin position="1"/>
        <end position="41"/>
    </location>
</feature>
<proteinExistence type="predicted"/>
<dbReference type="AlphaFoldDB" id="A0A8H7Q412"/>
<evidence type="ECO:0000256" key="2">
    <source>
        <dbReference type="SAM" id="Phobius"/>
    </source>
</evidence>
<evidence type="ECO:0000256" key="1">
    <source>
        <dbReference type="SAM" id="MobiDB-lite"/>
    </source>
</evidence>
<keyword evidence="2" id="KW-0812">Transmembrane</keyword>
<organism evidence="3 4">
    <name type="scientific">Mortierella isabellina</name>
    <name type="common">Filamentous fungus</name>
    <name type="synonym">Umbelopsis isabellina</name>
    <dbReference type="NCBI Taxonomy" id="91625"/>
    <lineage>
        <taxon>Eukaryota</taxon>
        <taxon>Fungi</taxon>
        <taxon>Fungi incertae sedis</taxon>
        <taxon>Mucoromycota</taxon>
        <taxon>Mucoromycotina</taxon>
        <taxon>Umbelopsidomycetes</taxon>
        <taxon>Umbelopsidales</taxon>
        <taxon>Umbelopsidaceae</taxon>
        <taxon>Umbelopsis</taxon>
    </lineage>
</organism>
<dbReference type="OrthoDB" id="6499973at2759"/>
<evidence type="ECO:0000313" key="4">
    <source>
        <dbReference type="Proteomes" id="UP000654370"/>
    </source>
</evidence>